<organism evidence="2 3">
    <name type="scientific">Phlebiopsis gigantea (strain 11061_1 CR5-6)</name>
    <name type="common">White-rot fungus</name>
    <name type="synonym">Peniophora gigantea</name>
    <dbReference type="NCBI Taxonomy" id="745531"/>
    <lineage>
        <taxon>Eukaryota</taxon>
        <taxon>Fungi</taxon>
        <taxon>Dikarya</taxon>
        <taxon>Basidiomycota</taxon>
        <taxon>Agaricomycotina</taxon>
        <taxon>Agaricomycetes</taxon>
        <taxon>Polyporales</taxon>
        <taxon>Phanerochaetaceae</taxon>
        <taxon>Phlebiopsis</taxon>
    </lineage>
</organism>
<evidence type="ECO:0000313" key="2">
    <source>
        <dbReference type="EMBL" id="KIP07518.1"/>
    </source>
</evidence>
<dbReference type="InterPro" id="IPR046528">
    <property type="entry name" value="DUF6593"/>
</dbReference>
<dbReference type="HOGENOM" id="CLU_2126980_0_0_1"/>
<evidence type="ECO:0000313" key="3">
    <source>
        <dbReference type="Proteomes" id="UP000053257"/>
    </source>
</evidence>
<keyword evidence="3" id="KW-1185">Reference proteome</keyword>
<protein>
    <recommendedName>
        <fullName evidence="1">DUF6593 domain-containing protein</fullName>
    </recommendedName>
</protein>
<gene>
    <name evidence="2" type="ORF">PHLGIDRAFT_118095</name>
</gene>
<dbReference type="AlphaFoldDB" id="A0A0C3PLU8"/>
<dbReference type="Proteomes" id="UP000053257">
    <property type="component" value="Unassembled WGS sequence"/>
</dbReference>
<accession>A0A0C3PLU8</accession>
<reference evidence="2 3" key="1">
    <citation type="journal article" date="2014" name="PLoS Genet.">
        <title>Analysis of the Phlebiopsis gigantea genome, transcriptome and secretome provides insight into its pioneer colonization strategies of wood.</title>
        <authorList>
            <person name="Hori C."/>
            <person name="Ishida T."/>
            <person name="Igarashi K."/>
            <person name="Samejima M."/>
            <person name="Suzuki H."/>
            <person name="Master E."/>
            <person name="Ferreira P."/>
            <person name="Ruiz-Duenas F.J."/>
            <person name="Held B."/>
            <person name="Canessa P."/>
            <person name="Larrondo L.F."/>
            <person name="Schmoll M."/>
            <person name="Druzhinina I.S."/>
            <person name="Kubicek C.P."/>
            <person name="Gaskell J.A."/>
            <person name="Kersten P."/>
            <person name="St John F."/>
            <person name="Glasner J."/>
            <person name="Sabat G."/>
            <person name="Splinter BonDurant S."/>
            <person name="Syed K."/>
            <person name="Yadav J."/>
            <person name="Mgbeahuruike A.C."/>
            <person name="Kovalchuk A."/>
            <person name="Asiegbu F.O."/>
            <person name="Lackner G."/>
            <person name="Hoffmeister D."/>
            <person name="Rencoret J."/>
            <person name="Gutierrez A."/>
            <person name="Sun H."/>
            <person name="Lindquist E."/>
            <person name="Barry K."/>
            <person name="Riley R."/>
            <person name="Grigoriev I.V."/>
            <person name="Henrissat B."/>
            <person name="Kues U."/>
            <person name="Berka R.M."/>
            <person name="Martinez A.T."/>
            <person name="Covert S.F."/>
            <person name="Blanchette R.A."/>
            <person name="Cullen D."/>
        </authorList>
    </citation>
    <scope>NUCLEOTIDE SEQUENCE [LARGE SCALE GENOMIC DNA]</scope>
    <source>
        <strain evidence="2 3">11061_1 CR5-6</strain>
    </source>
</reference>
<dbReference type="OrthoDB" id="3360976at2759"/>
<feature type="domain" description="DUF6593" evidence="1">
    <location>
        <begin position="1"/>
        <end position="106"/>
    </location>
</feature>
<dbReference type="EMBL" id="KN840496">
    <property type="protein sequence ID" value="KIP07518.1"/>
    <property type="molecule type" value="Genomic_DNA"/>
</dbReference>
<dbReference type="Pfam" id="PF20236">
    <property type="entry name" value="DUF6593"/>
    <property type="match status" value="1"/>
</dbReference>
<name>A0A0C3PLU8_PHLG1</name>
<sequence>MARIHWHWTSSSRLVWNGEIKDVEKMMPNTGIVGSRVFTAPDGNQYKWRMRITGCQLELKNGSKPQPIVARTRQKFTDIFTRTKPSLEIDESLRPFLDLIVITWVHIADEFERAMTSVAAS</sequence>
<proteinExistence type="predicted"/>
<evidence type="ECO:0000259" key="1">
    <source>
        <dbReference type="Pfam" id="PF20236"/>
    </source>
</evidence>